<accession>A0A9N9G1W6</accession>
<keyword evidence="2" id="KW-1185">Reference proteome</keyword>
<name>A0A9N9G1W6_9GLOM</name>
<organism evidence="1 2">
    <name type="scientific">Acaulospora morrowiae</name>
    <dbReference type="NCBI Taxonomy" id="94023"/>
    <lineage>
        <taxon>Eukaryota</taxon>
        <taxon>Fungi</taxon>
        <taxon>Fungi incertae sedis</taxon>
        <taxon>Mucoromycota</taxon>
        <taxon>Glomeromycotina</taxon>
        <taxon>Glomeromycetes</taxon>
        <taxon>Diversisporales</taxon>
        <taxon>Acaulosporaceae</taxon>
        <taxon>Acaulospora</taxon>
    </lineage>
</organism>
<dbReference type="Proteomes" id="UP000789342">
    <property type="component" value="Unassembled WGS sequence"/>
</dbReference>
<evidence type="ECO:0000313" key="2">
    <source>
        <dbReference type="Proteomes" id="UP000789342"/>
    </source>
</evidence>
<evidence type="ECO:0000313" key="1">
    <source>
        <dbReference type="EMBL" id="CAG8578884.1"/>
    </source>
</evidence>
<sequence length="143" mass="16179">MTIFTRKSSSDGGGSICYHVVCIFDKFHPEGFFNCPYFNSAIDLSEKLKQPSLSSEPIVVNVSGHLKEKWNERVKHLQSKISNSSNHKTSPFVYEGCNEKDYKFIGGYSDFVSFVRAKHQHLDIPKDESKEHGKECEGGVCKL</sequence>
<dbReference type="AlphaFoldDB" id="A0A9N9G1W6"/>
<protein>
    <submittedName>
        <fullName evidence="1">18785_t:CDS:1</fullName>
    </submittedName>
</protein>
<dbReference type="EMBL" id="CAJVPV010004784">
    <property type="protein sequence ID" value="CAG8578884.1"/>
    <property type="molecule type" value="Genomic_DNA"/>
</dbReference>
<dbReference type="OrthoDB" id="2114940at2759"/>
<gene>
    <name evidence="1" type="ORF">AMORRO_LOCUS6814</name>
</gene>
<comment type="caution">
    <text evidence="1">The sequence shown here is derived from an EMBL/GenBank/DDBJ whole genome shotgun (WGS) entry which is preliminary data.</text>
</comment>
<reference evidence="1" key="1">
    <citation type="submission" date="2021-06" db="EMBL/GenBank/DDBJ databases">
        <authorList>
            <person name="Kallberg Y."/>
            <person name="Tangrot J."/>
            <person name="Rosling A."/>
        </authorList>
    </citation>
    <scope>NUCLEOTIDE SEQUENCE</scope>
    <source>
        <strain evidence="1">CL551</strain>
    </source>
</reference>
<proteinExistence type="predicted"/>